<protein>
    <submittedName>
        <fullName evidence="1">Uncharacterized protein</fullName>
    </submittedName>
</protein>
<evidence type="ECO:0000313" key="2">
    <source>
        <dbReference type="Proteomes" id="UP000800038"/>
    </source>
</evidence>
<name>A0A6A5S974_9PLEO</name>
<gene>
    <name evidence="1" type="ORF">EJ02DRAFT_63750</name>
</gene>
<dbReference type="Proteomes" id="UP000800038">
    <property type="component" value="Unassembled WGS sequence"/>
</dbReference>
<proteinExistence type="predicted"/>
<evidence type="ECO:0000313" key="1">
    <source>
        <dbReference type="EMBL" id="KAF1937155.1"/>
    </source>
</evidence>
<dbReference type="AlphaFoldDB" id="A0A6A5S974"/>
<dbReference type="EMBL" id="ML976152">
    <property type="protein sequence ID" value="KAF1937155.1"/>
    <property type="molecule type" value="Genomic_DNA"/>
</dbReference>
<reference evidence="1" key="1">
    <citation type="journal article" date="2020" name="Stud. Mycol.">
        <title>101 Dothideomycetes genomes: a test case for predicting lifestyles and emergence of pathogens.</title>
        <authorList>
            <person name="Haridas S."/>
            <person name="Albert R."/>
            <person name="Binder M."/>
            <person name="Bloem J."/>
            <person name="Labutti K."/>
            <person name="Salamov A."/>
            <person name="Andreopoulos B."/>
            <person name="Baker S."/>
            <person name="Barry K."/>
            <person name="Bills G."/>
            <person name="Bluhm B."/>
            <person name="Cannon C."/>
            <person name="Castanera R."/>
            <person name="Culley D."/>
            <person name="Daum C."/>
            <person name="Ezra D."/>
            <person name="Gonzalez J."/>
            <person name="Henrissat B."/>
            <person name="Kuo A."/>
            <person name="Liang C."/>
            <person name="Lipzen A."/>
            <person name="Lutzoni F."/>
            <person name="Magnuson J."/>
            <person name="Mondo S."/>
            <person name="Nolan M."/>
            <person name="Ohm R."/>
            <person name="Pangilinan J."/>
            <person name="Park H.-J."/>
            <person name="Ramirez L."/>
            <person name="Alfaro M."/>
            <person name="Sun H."/>
            <person name="Tritt A."/>
            <person name="Yoshinaga Y."/>
            <person name="Zwiers L.-H."/>
            <person name="Turgeon B."/>
            <person name="Goodwin S."/>
            <person name="Spatafora J."/>
            <person name="Crous P."/>
            <person name="Grigoriev I."/>
        </authorList>
    </citation>
    <scope>NUCLEOTIDE SEQUENCE</scope>
    <source>
        <strain evidence="1">CBS 161.51</strain>
    </source>
</reference>
<organism evidence="1 2">
    <name type="scientific">Clathrospora elynae</name>
    <dbReference type="NCBI Taxonomy" id="706981"/>
    <lineage>
        <taxon>Eukaryota</taxon>
        <taxon>Fungi</taxon>
        <taxon>Dikarya</taxon>
        <taxon>Ascomycota</taxon>
        <taxon>Pezizomycotina</taxon>
        <taxon>Dothideomycetes</taxon>
        <taxon>Pleosporomycetidae</taxon>
        <taxon>Pleosporales</taxon>
        <taxon>Diademaceae</taxon>
        <taxon>Clathrospora</taxon>
    </lineage>
</organism>
<keyword evidence="2" id="KW-1185">Reference proteome</keyword>
<sequence length="150" mass="16441">MIGRPTSSRVQLISHCHFHGLPDSHRNKHPALHKTDILESRTAGTRSPLPRAIRKHFGSCPPISRTTLYTPSIFVSAVFRCPDATATENRNAQAHPFPPPLVATGKDNLNSTKSPSLEASTATAALDLHLSVNVRLKYKALQADSFRVPF</sequence>
<accession>A0A6A5S974</accession>